<keyword evidence="1" id="KW-0472">Membrane</keyword>
<reference evidence="2" key="1">
    <citation type="journal article" date="2008" name="Nature">
        <title>The amphioxus genome and the evolution of the chordate karyotype.</title>
        <authorList>
            <consortium name="US DOE Joint Genome Institute (JGI-PGF)"/>
            <person name="Putnam N.H."/>
            <person name="Butts T."/>
            <person name="Ferrier D.E.K."/>
            <person name="Furlong R.F."/>
            <person name="Hellsten U."/>
            <person name="Kawashima T."/>
            <person name="Robinson-Rechavi M."/>
            <person name="Shoguchi E."/>
            <person name="Terry A."/>
            <person name="Yu J.-K."/>
            <person name="Benito-Gutierrez E.L."/>
            <person name="Dubchak I."/>
            <person name="Garcia-Fernandez J."/>
            <person name="Gibson-Brown J.J."/>
            <person name="Grigoriev I.V."/>
            <person name="Horton A.C."/>
            <person name="de Jong P.J."/>
            <person name="Jurka J."/>
            <person name="Kapitonov V.V."/>
            <person name="Kohara Y."/>
            <person name="Kuroki Y."/>
            <person name="Lindquist E."/>
            <person name="Lucas S."/>
            <person name="Osoegawa K."/>
            <person name="Pennacchio L.A."/>
            <person name="Salamov A.A."/>
            <person name="Satou Y."/>
            <person name="Sauka-Spengler T."/>
            <person name="Schmutz J."/>
            <person name="Shin-I T."/>
            <person name="Toyoda A."/>
            <person name="Bronner-Fraser M."/>
            <person name="Fujiyama A."/>
            <person name="Holland L.Z."/>
            <person name="Holland P.W.H."/>
            <person name="Satoh N."/>
            <person name="Rokhsar D.S."/>
        </authorList>
    </citation>
    <scope>NUCLEOTIDE SEQUENCE [LARGE SCALE GENOMIC DNA]</scope>
    <source>
        <strain evidence="2">S238N-H82</strain>
        <tissue evidence="2">Testes</tissue>
    </source>
</reference>
<evidence type="ECO:0000313" key="2">
    <source>
        <dbReference type="EMBL" id="EEN67999.1"/>
    </source>
</evidence>
<evidence type="ECO:0000256" key="1">
    <source>
        <dbReference type="SAM" id="Phobius"/>
    </source>
</evidence>
<proteinExistence type="predicted"/>
<sequence length="127" mass="14111">MVTVWYNLRTEQDFNWFHMGVLRTFWLNTVLTFLGNITMVTVWYALQTGQDWYDIPAMVTPTNRMGTSLTNVHTPLEKRTLLDVQGDVPLGNGMCLPLLGNAPPEMVCLPGIGGVPPTPPPARGIGR</sequence>
<organism>
    <name type="scientific">Branchiostoma floridae</name>
    <name type="common">Florida lancelet</name>
    <name type="synonym">Amphioxus</name>
    <dbReference type="NCBI Taxonomy" id="7739"/>
    <lineage>
        <taxon>Eukaryota</taxon>
        <taxon>Metazoa</taxon>
        <taxon>Chordata</taxon>
        <taxon>Cephalochordata</taxon>
        <taxon>Leptocardii</taxon>
        <taxon>Amphioxiformes</taxon>
        <taxon>Branchiostomatidae</taxon>
        <taxon>Branchiostoma</taxon>
    </lineage>
</organism>
<protein>
    <submittedName>
        <fullName evidence="2">Uncharacterized protein</fullName>
    </submittedName>
</protein>
<dbReference type="InParanoid" id="C3XV73"/>
<name>C3XV73_BRAFL</name>
<keyword evidence="1" id="KW-1133">Transmembrane helix</keyword>
<dbReference type="AlphaFoldDB" id="C3XV73"/>
<keyword evidence="1" id="KW-0812">Transmembrane</keyword>
<accession>C3XV73</accession>
<gene>
    <name evidence="2" type="ORF">BRAFLDRAFT_91876</name>
</gene>
<dbReference type="EMBL" id="GG666468">
    <property type="protein sequence ID" value="EEN67999.1"/>
    <property type="molecule type" value="Genomic_DNA"/>
</dbReference>
<feature type="transmembrane region" description="Helical" evidence="1">
    <location>
        <begin position="25"/>
        <end position="46"/>
    </location>
</feature>